<comment type="caution">
    <text evidence="1">The sequence shown here is derived from an EMBL/GenBank/DDBJ whole genome shotgun (WGS) entry which is preliminary data.</text>
</comment>
<dbReference type="AlphaFoldDB" id="A0A2P7MZI6"/>
<accession>A0A2P7MZI6</accession>
<gene>
    <name evidence="1" type="ORF">C7K55_03940</name>
</gene>
<reference evidence="1 2" key="1">
    <citation type="journal article" date="2018" name="Environ. Microbiol.">
        <title>Ecological and genomic features of two widespread freshwater picocyanobacteria.</title>
        <authorList>
            <person name="Cabello-Yeves P.J."/>
            <person name="Picazo A."/>
            <person name="Camacho A."/>
            <person name="Callieri C."/>
            <person name="Rosselli R."/>
            <person name="Roda-Garcia J.J."/>
            <person name="Coutinho F.H."/>
            <person name="Rodriguez-Valera F."/>
        </authorList>
    </citation>
    <scope>NUCLEOTIDE SEQUENCE [LARGE SCALE GENOMIC DNA]</scope>
    <source>
        <strain evidence="1 2">Tous</strain>
    </source>
</reference>
<proteinExistence type="predicted"/>
<evidence type="ECO:0000313" key="2">
    <source>
        <dbReference type="Proteomes" id="UP000243002"/>
    </source>
</evidence>
<dbReference type="OrthoDB" id="551621at2"/>
<sequence>MTYDVDLTERSYQAVLDWQQESRRAFGKMLLNWRRRNGWTQYTACEWGAEANFEVISYGNLSVIEQGKAGELRQKAFFQLEELNRRLLGGRRLEGVKSQRIREQLEYAEPLRGNDGKPWNTVDFWSCYIGYLAVPEAYQAVLSPTFSSKEAEDLCQKWRRHVRRVIKKREADVTIALEELVGSVPEMYRKRFREVLSLDDYSSSELTQLWLRDEQFLPDEWIRAWETGELTDLPRPSTRHRNK</sequence>
<dbReference type="Proteomes" id="UP000243002">
    <property type="component" value="Unassembled WGS sequence"/>
</dbReference>
<dbReference type="RefSeq" id="WP_106502113.1">
    <property type="nucleotide sequence ID" value="NZ_PXXO01000003.1"/>
</dbReference>
<name>A0A2P7MZI6_9CYAN</name>
<evidence type="ECO:0000313" key="1">
    <source>
        <dbReference type="EMBL" id="PSJ06605.1"/>
    </source>
</evidence>
<dbReference type="EMBL" id="PXXO01000003">
    <property type="protein sequence ID" value="PSJ06605.1"/>
    <property type="molecule type" value="Genomic_DNA"/>
</dbReference>
<organism evidence="1 2">
    <name type="scientific">Cyanobium usitatum str. Tous</name>
    <dbReference type="NCBI Taxonomy" id="2116684"/>
    <lineage>
        <taxon>Bacteria</taxon>
        <taxon>Bacillati</taxon>
        <taxon>Cyanobacteriota</taxon>
        <taxon>Cyanophyceae</taxon>
        <taxon>Synechococcales</taxon>
        <taxon>Prochlorococcaceae</taxon>
        <taxon>Cyanobium</taxon>
    </lineage>
</organism>
<keyword evidence="2" id="KW-1185">Reference proteome</keyword>
<protein>
    <submittedName>
        <fullName evidence="1">Uncharacterized protein</fullName>
    </submittedName>
</protein>